<dbReference type="AlphaFoldDB" id="A0A857N3L8"/>
<evidence type="ECO:0000313" key="11">
    <source>
        <dbReference type="EMBL" id="QHN69130.1"/>
    </source>
</evidence>
<organism evidence="11">
    <name type="scientific">Sirex nitobei</name>
    <dbReference type="NCBI Taxonomy" id="1602346"/>
    <lineage>
        <taxon>Eukaryota</taxon>
        <taxon>Metazoa</taxon>
        <taxon>Ecdysozoa</taxon>
        <taxon>Arthropoda</taxon>
        <taxon>Hexapoda</taxon>
        <taxon>Insecta</taxon>
        <taxon>Pterygota</taxon>
        <taxon>Neoptera</taxon>
        <taxon>Endopterygota</taxon>
        <taxon>Hymenoptera</taxon>
        <taxon>Siricoidea</taxon>
        <taxon>Siricidae</taxon>
        <taxon>Sirex</taxon>
    </lineage>
</organism>
<evidence type="ECO:0000256" key="9">
    <source>
        <dbReference type="ARBA" id="ARBA00023224"/>
    </source>
</evidence>
<evidence type="ECO:0000256" key="4">
    <source>
        <dbReference type="ARBA" id="ARBA00022692"/>
    </source>
</evidence>
<evidence type="ECO:0000256" key="10">
    <source>
        <dbReference type="RuleBase" id="RU351113"/>
    </source>
</evidence>
<keyword evidence="2" id="KW-1003">Cell membrane</keyword>
<keyword evidence="4 10" id="KW-0812">Transmembrane</keyword>
<dbReference type="EMBL" id="MK749033">
    <property type="protein sequence ID" value="QHN69130.1"/>
    <property type="molecule type" value="mRNA"/>
</dbReference>
<name>A0A857N3L8_9HYME</name>
<feature type="transmembrane region" description="Helical" evidence="10">
    <location>
        <begin position="193"/>
        <end position="215"/>
    </location>
</feature>
<accession>A0A857N3L8</accession>
<dbReference type="GO" id="GO:0004984">
    <property type="term" value="F:olfactory receptor activity"/>
    <property type="evidence" value="ECO:0007669"/>
    <property type="project" value="InterPro"/>
</dbReference>
<evidence type="ECO:0000256" key="7">
    <source>
        <dbReference type="ARBA" id="ARBA00023136"/>
    </source>
</evidence>
<evidence type="ECO:0000256" key="2">
    <source>
        <dbReference type="ARBA" id="ARBA00022475"/>
    </source>
</evidence>
<dbReference type="GO" id="GO:0005549">
    <property type="term" value="F:odorant binding"/>
    <property type="evidence" value="ECO:0007669"/>
    <property type="project" value="InterPro"/>
</dbReference>
<comment type="similarity">
    <text evidence="10">Belongs to the insect chemoreceptor superfamily. Heteromeric odorant receptor channel (TC 1.A.69) family.</text>
</comment>
<sequence>MSMFSKTGPIRDTDILYWSRRFLLLSGLWPESHNDFRLSIYLGYLIPFTSLIYISAFKHMHDRDKLLRNMTEFIPTTMAVLRAVMFRRKMYLLVPIIKTVRENASEGYFKTPDERKVVHWYYMISNLFIKISVIMLYCVNVMLYLKPMIEYAFSKHRNASFSYEMPYQISFIHEVTEMRTYILAYVYQSPIPVVFSIGIMAVDSLLVTLVLYVCGQLSVLRIQIKNVSSDSRSHKSEMKSLIEKHEKLIRMAKSVENAFSSFLFVQMFCLTLCICVVAYQLLTMINSGDPTNAFTFTIFALSVVLVTFSYCFLGECLIYESTSLNEAYYDSKWYELPAKLARPIAICMARSQIPVHLTAGKFYVFSLDLFVNVIKASMGYLSVLIKVT</sequence>
<feature type="transmembrane region" description="Helical" evidence="10">
    <location>
        <begin position="120"/>
        <end position="145"/>
    </location>
</feature>
<keyword evidence="6 10" id="KW-1133">Transmembrane helix</keyword>
<evidence type="ECO:0000256" key="1">
    <source>
        <dbReference type="ARBA" id="ARBA00004651"/>
    </source>
</evidence>
<keyword evidence="8 10" id="KW-0675">Receptor</keyword>
<reference evidence="11" key="1">
    <citation type="submission" date="2019-04" db="EMBL/GenBank/DDBJ databases">
        <authorList>
            <person name="Guo B."/>
            <person name="Lu P."/>
        </authorList>
    </citation>
    <scope>NUCLEOTIDE SEQUENCE</scope>
</reference>
<feature type="transmembrane region" description="Helical" evidence="10">
    <location>
        <begin position="36"/>
        <end position="54"/>
    </location>
</feature>
<comment type="caution">
    <text evidence="10">Lacks conserved residue(s) required for the propagation of feature annotation.</text>
</comment>
<protein>
    <recommendedName>
        <fullName evidence="10">Odorant receptor</fullName>
    </recommendedName>
</protein>
<dbReference type="GO" id="GO:0005886">
    <property type="term" value="C:plasma membrane"/>
    <property type="evidence" value="ECO:0007669"/>
    <property type="project" value="UniProtKB-SubCell"/>
</dbReference>
<comment type="subcellular location">
    <subcellularLocation>
        <location evidence="1 10">Cell membrane</location>
        <topology evidence="1 10">Multi-pass membrane protein</topology>
    </subcellularLocation>
</comment>
<dbReference type="PANTHER" id="PTHR21137:SF35">
    <property type="entry name" value="ODORANT RECEPTOR 19A-RELATED"/>
    <property type="match status" value="1"/>
</dbReference>
<keyword evidence="9 10" id="KW-0807">Transducer</keyword>
<evidence type="ECO:0000256" key="6">
    <source>
        <dbReference type="ARBA" id="ARBA00022989"/>
    </source>
</evidence>
<feature type="transmembrane region" description="Helical" evidence="10">
    <location>
        <begin position="293"/>
        <end position="313"/>
    </location>
</feature>
<proteinExistence type="evidence at transcript level"/>
<dbReference type="InterPro" id="IPR004117">
    <property type="entry name" value="7tm6_olfct_rcpt"/>
</dbReference>
<evidence type="ECO:0000256" key="8">
    <source>
        <dbReference type="ARBA" id="ARBA00023170"/>
    </source>
</evidence>
<dbReference type="PANTHER" id="PTHR21137">
    <property type="entry name" value="ODORANT RECEPTOR"/>
    <property type="match status" value="1"/>
</dbReference>
<keyword evidence="3 10" id="KW-0716">Sensory transduction</keyword>
<dbReference type="Pfam" id="PF02949">
    <property type="entry name" value="7tm_6"/>
    <property type="match status" value="1"/>
</dbReference>
<keyword evidence="7 10" id="KW-0472">Membrane</keyword>
<feature type="transmembrane region" description="Helical" evidence="10">
    <location>
        <begin position="258"/>
        <end position="281"/>
    </location>
</feature>
<keyword evidence="5 10" id="KW-0552">Olfaction</keyword>
<evidence type="ECO:0000256" key="5">
    <source>
        <dbReference type="ARBA" id="ARBA00022725"/>
    </source>
</evidence>
<dbReference type="GO" id="GO:0007165">
    <property type="term" value="P:signal transduction"/>
    <property type="evidence" value="ECO:0007669"/>
    <property type="project" value="UniProtKB-KW"/>
</dbReference>
<evidence type="ECO:0000256" key="3">
    <source>
        <dbReference type="ARBA" id="ARBA00022606"/>
    </source>
</evidence>